<organism evidence="3 4">
    <name type="scientific">Candidatus Magnetobacterium casense</name>
    <dbReference type="NCBI Taxonomy" id="1455061"/>
    <lineage>
        <taxon>Bacteria</taxon>
        <taxon>Pseudomonadati</taxon>
        <taxon>Nitrospirota</taxon>
        <taxon>Thermodesulfovibrionia</taxon>
        <taxon>Thermodesulfovibrionales</taxon>
        <taxon>Candidatus Magnetobacteriaceae</taxon>
        <taxon>Candidatus Magnetobacterium</taxon>
    </lineage>
</organism>
<feature type="transmembrane region" description="Helical" evidence="2">
    <location>
        <begin position="435"/>
        <end position="453"/>
    </location>
</feature>
<feature type="transmembrane region" description="Helical" evidence="2">
    <location>
        <begin position="620"/>
        <end position="638"/>
    </location>
</feature>
<feature type="transmembrane region" description="Helical" evidence="2">
    <location>
        <begin position="187"/>
        <end position="207"/>
    </location>
</feature>
<feature type="transmembrane region" description="Helical" evidence="2">
    <location>
        <begin position="459"/>
        <end position="476"/>
    </location>
</feature>
<comment type="caution">
    <text evidence="3">The sequence shown here is derived from an EMBL/GenBank/DDBJ whole genome shotgun (WGS) entry which is preliminary data.</text>
</comment>
<dbReference type="RefSeq" id="WP_218251987.1">
    <property type="nucleotide sequence ID" value="NZ_JABXWD010000098.1"/>
</dbReference>
<dbReference type="PANTHER" id="PTHR38434:SF1">
    <property type="entry name" value="BLL2549 PROTEIN"/>
    <property type="match status" value="1"/>
</dbReference>
<evidence type="ECO:0000313" key="3">
    <source>
        <dbReference type="EMBL" id="MBV6341352.1"/>
    </source>
</evidence>
<feature type="compositionally biased region" description="Pro residues" evidence="1">
    <location>
        <begin position="95"/>
        <end position="105"/>
    </location>
</feature>
<evidence type="ECO:0000256" key="1">
    <source>
        <dbReference type="SAM" id="MobiDB-lite"/>
    </source>
</evidence>
<feature type="transmembrane region" description="Helical" evidence="2">
    <location>
        <begin position="644"/>
        <end position="663"/>
    </location>
</feature>
<dbReference type="EMBL" id="JABXWD010000098">
    <property type="protein sequence ID" value="MBV6341352.1"/>
    <property type="molecule type" value="Genomic_DNA"/>
</dbReference>
<dbReference type="Proteomes" id="UP001196980">
    <property type="component" value="Unassembled WGS sequence"/>
</dbReference>
<feature type="transmembrane region" description="Helical" evidence="2">
    <location>
        <begin position="562"/>
        <end position="585"/>
    </location>
</feature>
<proteinExistence type="predicted"/>
<keyword evidence="2" id="KW-0472">Membrane</keyword>
<feature type="transmembrane region" description="Helical" evidence="2">
    <location>
        <begin position="244"/>
        <end position="262"/>
    </location>
</feature>
<feature type="transmembrane region" description="Helical" evidence="2">
    <location>
        <begin position="378"/>
        <end position="398"/>
    </location>
</feature>
<keyword evidence="4" id="KW-1185">Reference proteome</keyword>
<feature type="transmembrane region" description="Helical" evidence="2">
    <location>
        <begin position="591"/>
        <end position="611"/>
    </location>
</feature>
<sequence length="676" mass="76525">MKCPTCKSDIKHLSKTCNICGYVYTEAMLKRIAHVLEIRKELNGAVERLNNVQSVLGRLNARISGLEGLLSDDFATHTPPQKQVSPHAAEKPEAPPELYPKPPPKGQDVEQDINLDTDQDIGQDIPPPKPPTPGRPKWSVPEFKRPELDFELKIGQKWLLIIGIVTIVFGVAYFLKYSFDRGWVGPAGRVALSYLWAISFLVGGELFRRKGLEIFGLYVIGGGIAVLYFSTFAAFDIYHLFDQLIAFGIMVLITSFATVSALRYDSKWLAVLGLIGGFLTPVLLSTGKDNQIALMTYMVVLNLALLTVALYKKWDLLNYLGFVLTYILFTAWTVQHYSVSKFWPTILFLNTFYAIYSVVPFAYQFLRARTGQSSKQLRAFYIISSNSFIAFGFSYAMIKDYASVEWVSVISILYAAVFLAMATQLLKQGKESEKAFIVVIGKAALFLIITIPILFSRHWITIFWCAQSVTLFWLALRFHNKALIYGAYTLFALANAKFLLYDYHNVFYLYIDYPYVTSRYTHLIVERYLTSALVVGISYAFYRISRKAMPHTAITDRTPVVFTVIGGVVLFIVLNVETSAFFGSYLPQGKFAAISVLWSAFAAVLLLRGFVHNNKAMRHVAFGLFLITLFKVFFFDMSRFSTPYRIISFIILGLVLVAASYLYHNYKDKIIKKEPS</sequence>
<name>A0ABS6RXJ4_9BACT</name>
<keyword evidence="2" id="KW-1133">Transmembrane helix</keyword>
<feature type="transmembrane region" description="Helical" evidence="2">
    <location>
        <begin position="404"/>
        <end position="423"/>
    </location>
</feature>
<feature type="transmembrane region" description="Helical" evidence="2">
    <location>
        <begin position="269"/>
        <end position="286"/>
    </location>
</feature>
<protein>
    <submittedName>
        <fullName evidence="3">DUF2339 domain-containing protein</fullName>
    </submittedName>
</protein>
<feature type="transmembrane region" description="Helical" evidence="2">
    <location>
        <begin position="214"/>
        <end position="238"/>
    </location>
</feature>
<dbReference type="Pfam" id="PF10101">
    <property type="entry name" value="DUF2339"/>
    <property type="match status" value="2"/>
</dbReference>
<feature type="compositionally biased region" description="Acidic residues" evidence="1">
    <location>
        <begin position="109"/>
        <end position="121"/>
    </location>
</feature>
<keyword evidence="2" id="KW-0812">Transmembrane</keyword>
<feature type="compositionally biased region" description="Pro residues" evidence="1">
    <location>
        <begin position="125"/>
        <end position="134"/>
    </location>
</feature>
<feature type="region of interest" description="Disordered" evidence="1">
    <location>
        <begin position="72"/>
        <end position="140"/>
    </location>
</feature>
<feature type="transmembrane region" description="Helical" evidence="2">
    <location>
        <begin position="158"/>
        <end position="175"/>
    </location>
</feature>
<dbReference type="PANTHER" id="PTHR38434">
    <property type="entry name" value="BLL2549 PROTEIN"/>
    <property type="match status" value="1"/>
</dbReference>
<feature type="transmembrane region" description="Helical" evidence="2">
    <location>
        <begin position="520"/>
        <end position="542"/>
    </location>
</feature>
<reference evidence="3 4" key="1">
    <citation type="journal article" date="2020" name="J Geophys Res Biogeosci">
        <title>Magnetotaxis as an Adaptation to Enable Bacterial Shuttling of Microbial Sulfur and Sulfur Cycling Across Aquatic Oxic#Anoxic Interfaces.</title>
        <authorList>
            <person name="Li J."/>
            <person name="Liu P."/>
            <person name="Wang J."/>
            <person name="Roberts A.P."/>
            <person name="Pan Y."/>
        </authorList>
    </citation>
    <scope>NUCLEOTIDE SEQUENCE [LARGE SCALE GENOMIC DNA]</scope>
    <source>
        <strain evidence="3 4">MYR-1_YQ</strain>
    </source>
</reference>
<feature type="transmembrane region" description="Helical" evidence="2">
    <location>
        <begin position="292"/>
        <end position="311"/>
    </location>
</feature>
<accession>A0ABS6RXJ4</accession>
<feature type="transmembrane region" description="Helical" evidence="2">
    <location>
        <begin position="483"/>
        <end position="500"/>
    </location>
</feature>
<dbReference type="InterPro" id="IPR019286">
    <property type="entry name" value="DUF2339_TM"/>
</dbReference>
<feature type="transmembrane region" description="Helical" evidence="2">
    <location>
        <begin position="346"/>
        <end position="366"/>
    </location>
</feature>
<feature type="transmembrane region" description="Helical" evidence="2">
    <location>
        <begin position="316"/>
        <end position="334"/>
    </location>
</feature>
<evidence type="ECO:0000256" key="2">
    <source>
        <dbReference type="SAM" id="Phobius"/>
    </source>
</evidence>
<evidence type="ECO:0000313" key="4">
    <source>
        <dbReference type="Proteomes" id="UP001196980"/>
    </source>
</evidence>
<gene>
    <name evidence="3" type="ORF">HWQ67_07120</name>
</gene>